<gene>
    <name evidence="2" type="ORF">HK105_203943</name>
</gene>
<evidence type="ECO:0000313" key="2">
    <source>
        <dbReference type="EMBL" id="KAL2916510.1"/>
    </source>
</evidence>
<proteinExistence type="predicted"/>
<dbReference type="Proteomes" id="UP001527925">
    <property type="component" value="Unassembled WGS sequence"/>
</dbReference>
<feature type="compositionally biased region" description="Polar residues" evidence="1">
    <location>
        <begin position="270"/>
        <end position="280"/>
    </location>
</feature>
<dbReference type="EMBL" id="JADGIZ020000016">
    <property type="protein sequence ID" value="KAL2916510.1"/>
    <property type="molecule type" value="Genomic_DNA"/>
</dbReference>
<name>A0ABR4NAF2_9FUNG</name>
<evidence type="ECO:0000256" key="1">
    <source>
        <dbReference type="SAM" id="MobiDB-lite"/>
    </source>
</evidence>
<reference evidence="2 3" key="1">
    <citation type="submission" date="2023-09" db="EMBL/GenBank/DDBJ databases">
        <title>Pangenome analysis of Batrachochytrium dendrobatidis and related Chytrids.</title>
        <authorList>
            <person name="Yacoub M.N."/>
            <person name="Stajich J.E."/>
            <person name="James T.Y."/>
        </authorList>
    </citation>
    <scope>NUCLEOTIDE SEQUENCE [LARGE SCALE GENOMIC DNA]</scope>
    <source>
        <strain evidence="2 3">JEL0888</strain>
    </source>
</reference>
<evidence type="ECO:0000313" key="3">
    <source>
        <dbReference type="Proteomes" id="UP001527925"/>
    </source>
</evidence>
<feature type="region of interest" description="Disordered" evidence="1">
    <location>
        <begin position="257"/>
        <end position="300"/>
    </location>
</feature>
<protein>
    <recommendedName>
        <fullName evidence="4">DUF222 domain-containing protein</fullName>
    </recommendedName>
</protein>
<keyword evidence="3" id="KW-1185">Reference proteome</keyword>
<accession>A0ABR4NAF2</accession>
<evidence type="ECO:0008006" key="4">
    <source>
        <dbReference type="Google" id="ProtNLM"/>
    </source>
</evidence>
<sequence>MAAGAEHQENRAPAIRSRLDGIDHTAPADDAGVDNMGLTAGGNAGSRIDDYGMRDNGRRVEAELIAAKNIEEPHVDDGQNAAIRKEAAAMVESIMARPSAIIGGRAMWHGLLLGELDAVQVMIDDYCGSEASSLLEGGQACISAGQPCRASQSNLAAEQMMTPAEMAAHAAEVGVPVEHVRIFAGHYDMLAARAKLREAEIRIAGRHGEESGRERRIEAKSKPSRLWGCFRGLCFWLKSKSSISRASSSSSFVAPAPTAEVEAPHGGRPSTLSAASTQADGVSGDADSHQSRGGRQGRKLSDLFSRAVWWRKRSDAGKAAATQPQQQPCSA</sequence>
<organism evidence="2 3">
    <name type="scientific">Polyrhizophydium stewartii</name>
    <dbReference type="NCBI Taxonomy" id="2732419"/>
    <lineage>
        <taxon>Eukaryota</taxon>
        <taxon>Fungi</taxon>
        <taxon>Fungi incertae sedis</taxon>
        <taxon>Chytridiomycota</taxon>
        <taxon>Chytridiomycota incertae sedis</taxon>
        <taxon>Chytridiomycetes</taxon>
        <taxon>Rhizophydiales</taxon>
        <taxon>Rhizophydiales incertae sedis</taxon>
        <taxon>Polyrhizophydium</taxon>
    </lineage>
</organism>
<comment type="caution">
    <text evidence="2">The sequence shown here is derived from an EMBL/GenBank/DDBJ whole genome shotgun (WGS) entry which is preliminary data.</text>
</comment>